<feature type="region of interest" description="Disordered" evidence="1">
    <location>
        <begin position="1"/>
        <end position="30"/>
    </location>
</feature>
<evidence type="ECO:0000256" key="1">
    <source>
        <dbReference type="SAM" id="MobiDB-lite"/>
    </source>
</evidence>
<proteinExistence type="predicted"/>
<evidence type="ECO:0000313" key="2">
    <source>
        <dbReference type="EMBL" id="MCZ4330179.1"/>
    </source>
</evidence>
<keyword evidence="3" id="KW-1185">Reference proteome</keyword>
<dbReference type="Proteomes" id="UP001068379">
    <property type="component" value="Unassembled WGS sequence"/>
</dbReference>
<evidence type="ECO:0000313" key="3">
    <source>
        <dbReference type="Proteomes" id="UP001068379"/>
    </source>
</evidence>
<name>A0ABT4M519_9BURK</name>
<dbReference type="RefSeq" id="WP_269358567.1">
    <property type="nucleotide sequence ID" value="NZ_JAPWHE010000005.1"/>
</dbReference>
<protein>
    <submittedName>
        <fullName evidence="2">Uncharacterized protein</fullName>
    </submittedName>
</protein>
<dbReference type="EMBL" id="JAPWHE010000005">
    <property type="protein sequence ID" value="MCZ4330179.1"/>
    <property type="molecule type" value="Genomic_DNA"/>
</dbReference>
<comment type="caution">
    <text evidence="2">The sequence shown here is derived from an EMBL/GenBank/DDBJ whole genome shotgun (WGS) entry which is preliminary data.</text>
</comment>
<feature type="compositionally biased region" description="Low complexity" evidence="1">
    <location>
        <begin position="16"/>
        <end position="26"/>
    </location>
</feature>
<reference evidence="2" key="1">
    <citation type="submission" date="2022-12" db="EMBL/GenBank/DDBJ databases">
        <title>Bacterial isolates from different developmental stages of Nematostella vectensis.</title>
        <authorList>
            <person name="Fraune S."/>
        </authorList>
    </citation>
    <scope>NUCLEOTIDE SEQUENCE</scope>
    <source>
        <strain evidence="2">G21619-S1</strain>
    </source>
</reference>
<accession>A0ABT4M519</accession>
<sequence length="181" mass="18098">MKIPGNPMPSIQLGTSLSQDSIPSSSGGDGGGLQAMLSGAFEQCGIDQTTVQDYLGSVGIAKDSGMGMMSLKNAVSSFSSWMSSDSYINKDALMTLSHGLNGVALLAKTGGGMLGGLGAYATGATGAFVNASKVYTGVQEGNLSQALFSGAKLCAAVALSGVPMAGAALTVAEIAYNRYYG</sequence>
<organism evidence="2 3">
    <name type="scientific">Castellaniella denitrificans</name>
    <dbReference type="NCBI Taxonomy" id="56119"/>
    <lineage>
        <taxon>Bacteria</taxon>
        <taxon>Pseudomonadati</taxon>
        <taxon>Pseudomonadota</taxon>
        <taxon>Betaproteobacteria</taxon>
        <taxon>Burkholderiales</taxon>
        <taxon>Alcaligenaceae</taxon>
        <taxon>Castellaniella</taxon>
    </lineage>
</organism>
<gene>
    <name evidence="2" type="ORF">O4H32_09485</name>
</gene>